<gene>
    <name evidence="1" type="ORF">J5A58_01650</name>
</gene>
<dbReference type="EMBL" id="CP072361">
    <property type="protein sequence ID" value="QUB75746.1"/>
    <property type="molecule type" value="Genomic_DNA"/>
</dbReference>
<keyword evidence="2" id="KW-1185">Reference proteome</keyword>
<dbReference type="Proteomes" id="UP000682195">
    <property type="component" value="Chromosome 1"/>
</dbReference>
<dbReference type="PROSITE" id="PS51257">
    <property type="entry name" value="PROKAR_LIPOPROTEIN"/>
    <property type="match status" value="1"/>
</dbReference>
<accession>A0ABX7XQ43</accession>
<sequence>MDRNYILSSFFLTMSCTTTALGTVNISNNYSICPESSVIISTEVNQPYLLSSTTSSYLESLPANEDMEDFNKLAAFGEKFLKNEIGIEKDIQKIINDNFWDML</sequence>
<name>A0ABX7XQ43_9BACT</name>
<reference evidence="1 2" key="1">
    <citation type="submission" date="2021-03" db="EMBL/GenBank/DDBJ databases">
        <title>Human Oral Microbial Genomes.</title>
        <authorList>
            <person name="Johnston C.D."/>
            <person name="Chen T."/>
            <person name="Dewhirst F.E."/>
        </authorList>
    </citation>
    <scope>NUCLEOTIDE SEQUENCE [LARGE SCALE GENOMIC DNA]</scope>
    <source>
        <strain evidence="1 2">F0054</strain>
    </source>
</reference>
<evidence type="ECO:0000313" key="1">
    <source>
        <dbReference type="EMBL" id="QUB75746.1"/>
    </source>
</evidence>
<evidence type="ECO:0000313" key="2">
    <source>
        <dbReference type="Proteomes" id="UP000682195"/>
    </source>
</evidence>
<proteinExistence type="predicted"/>
<protein>
    <submittedName>
        <fullName evidence="1">Uncharacterized protein</fullName>
    </submittedName>
</protein>
<organism evidence="1 2">
    <name type="scientific">Prevotella melaninogenica</name>
    <dbReference type="NCBI Taxonomy" id="28132"/>
    <lineage>
        <taxon>Bacteria</taxon>
        <taxon>Pseudomonadati</taxon>
        <taxon>Bacteroidota</taxon>
        <taxon>Bacteroidia</taxon>
        <taxon>Bacteroidales</taxon>
        <taxon>Prevotellaceae</taxon>
        <taxon>Prevotella</taxon>
    </lineage>
</organism>
<dbReference type="RefSeq" id="WP_211807769.1">
    <property type="nucleotide sequence ID" value="NZ_CP072361.1"/>
</dbReference>